<dbReference type="EMBL" id="CAJHNJ030000498">
    <property type="protein sequence ID" value="CAG9138138.1"/>
    <property type="molecule type" value="Genomic_DNA"/>
</dbReference>
<evidence type="ECO:0000256" key="1">
    <source>
        <dbReference type="SAM" id="SignalP"/>
    </source>
</evidence>
<keyword evidence="3" id="KW-1185">Reference proteome</keyword>
<dbReference type="Proteomes" id="UP000653454">
    <property type="component" value="Unassembled WGS sequence"/>
</dbReference>
<proteinExistence type="predicted"/>
<name>A0A8S4GGW5_PLUXY</name>
<accession>A0A8S4GGW5</accession>
<sequence length="101" mass="11397">MYFFSFVLILFLTLNRMEITGLSHPALRTNSLFSDGPGPVVIQPVIVEFIRWPKIDSLKKAPKVEVPIKGEAPIEVVPFKEEVTLNDFGNVGGDCFYDYYA</sequence>
<keyword evidence="1" id="KW-0732">Signal</keyword>
<protein>
    <submittedName>
        <fullName evidence="2">(diamondback moth) hypothetical protein</fullName>
    </submittedName>
</protein>
<organism evidence="2 3">
    <name type="scientific">Plutella xylostella</name>
    <name type="common">Diamondback moth</name>
    <name type="synonym">Plutella maculipennis</name>
    <dbReference type="NCBI Taxonomy" id="51655"/>
    <lineage>
        <taxon>Eukaryota</taxon>
        <taxon>Metazoa</taxon>
        <taxon>Ecdysozoa</taxon>
        <taxon>Arthropoda</taxon>
        <taxon>Hexapoda</taxon>
        <taxon>Insecta</taxon>
        <taxon>Pterygota</taxon>
        <taxon>Neoptera</taxon>
        <taxon>Endopterygota</taxon>
        <taxon>Lepidoptera</taxon>
        <taxon>Glossata</taxon>
        <taxon>Ditrysia</taxon>
        <taxon>Yponomeutoidea</taxon>
        <taxon>Plutellidae</taxon>
        <taxon>Plutella</taxon>
    </lineage>
</organism>
<dbReference type="AlphaFoldDB" id="A0A8S4GGW5"/>
<evidence type="ECO:0000313" key="2">
    <source>
        <dbReference type="EMBL" id="CAG9138138.1"/>
    </source>
</evidence>
<gene>
    <name evidence="2" type="ORF">PLXY2_LOCUS16390</name>
</gene>
<evidence type="ECO:0000313" key="3">
    <source>
        <dbReference type="Proteomes" id="UP000653454"/>
    </source>
</evidence>
<feature type="signal peptide" evidence="1">
    <location>
        <begin position="1"/>
        <end position="19"/>
    </location>
</feature>
<comment type="caution">
    <text evidence="2">The sequence shown here is derived from an EMBL/GenBank/DDBJ whole genome shotgun (WGS) entry which is preliminary data.</text>
</comment>
<reference evidence="2" key="1">
    <citation type="submission" date="2020-11" db="EMBL/GenBank/DDBJ databases">
        <authorList>
            <person name="Whiteford S."/>
        </authorList>
    </citation>
    <scope>NUCLEOTIDE SEQUENCE</scope>
</reference>
<feature type="chain" id="PRO_5035721655" evidence="1">
    <location>
        <begin position="20"/>
        <end position="101"/>
    </location>
</feature>